<keyword evidence="1" id="KW-0732">Signal</keyword>
<dbReference type="PROSITE" id="PS01180">
    <property type="entry name" value="CUB"/>
    <property type="match status" value="1"/>
</dbReference>
<dbReference type="AlphaFoldDB" id="A0A8T2NP46"/>
<dbReference type="Gene3D" id="2.60.120.290">
    <property type="entry name" value="Spermadhesin, CUB domain"/>
    <property type="match status" value="1"/>
</dbReference>
<evidence type="ECO:0000256" key="5">
    <source>
        <dbReference type="SAM" id="MobiDB-lite"/>
    </source>
</evidence>
<evidence type="ECO:0000256" key="4">
    <source>
        <dbReference type="PROSITE-ProRule" id="PRU00059"/>
    </source>
</evidence>
<keyword evidence="3" id="KW-0325">Glycoprotein</keyword>
<dbReference type="SMART" id="SM00241">
    <property type="entry name" value="ZP"/>
    <property type="match status" value="1"/>
</dbReference>
<dbReference type="Pfam" id="PF00100">
    <property type="entry name" value="Zona_pellucida"/>
    <property type="match status" value="1"/>
</dbReference>
<protein>
    <recommendedName>
        <fullName evidence="10">CUB and zona pellucida-like domain-containing protein 1</fullName>
    </recommendedName>
</protein>
<sequence length="387" mass="43576">MENCCSCDYIEVYDGPSLNSRSLGKVCSNVSNDAFHSSSKYLTVLFRTDSSVVGRGFHADYTASLPTSSGRVDCSSDNMNIVIQTSYLNSMGYSGHDLYLNDQYCRPQVSSYQVVFSFALNTCGTRREFNGGRVVYTNGVRAYSSRSGEITRQSPFKLHVLCRMEPDTTAQIMYVASEIPVGNITGSGRFNASMAFYTSSSFYYPVHESPYLVTLNQYLYVQVKLRRSDSSLVLFLDTCVASPSPHDFSTRSYDLVRNGTYYTYANGNRSVAQFRFQAFQFLRTHNEVYLQCKVAICQAYDYNSRCYQGCHSRKARDLRSSSKPETDTVVLGPIQLKTSEKPEDQSPEKEVIQAEYSRSPDYANPNPSCIRKIPNTEAVSLWATVIR</sequence>
<dbReference type="InterPro" id="IPR035914">
    <property type="entry name" value="Sperma_CUB_dom_sf"/>
</dbReference>
<evidence type="ECO:0000313" key="9">
    <source>
        <dbReference type="Proteomes" id="UP000824540"/>
    </source>
</evidence>
<dbReference type="OrthoDB" id="10063988at2759"/>
<dbReference type="InterPro" id="IPR048290">
    <property type="entry name" value="ZP_chr"/>
</dbReference>
<evidence type="ECO:0000256" key="1">
    <source>
        <dbReference type="ARBA" id="ARBA00022729"/>
    </source>
</evidence>
<organism evidence="8 9">
    <name type="scientific">Albula glossodonta</name>
    <name type="common">roundjaw bonefish</name>
    <dbReference type="NCBI Taxonomy" id="121402"/>
    <lineage>
        <taxon>Eukaryota</taxon>
        <taxon>Metazoa</taxon>
        <taxon>Chordata</taxon>
        <taxon>Craniata</taxon>
        <taxon>Vertebrata</taxon>
        <taxon>Euteleostomi</taxon>
        <taxon>Actinopterygii</taxon>
        <taxon>Neopterygii</taxon>
        <taxon>Teleostei</taxon>
        <taxon>Albuliformes</taxon>
        <taxon>Albulidae</taxon>
        <taxon>Albula</taxon>
    </lineage>
</organism>
<feature type="region of interest" description="Disordered" evidence="5">
    <location>
        <begin position="317"/>
        <end position="368"/>
    </location>
</feature>
<comment type="caution">
    <text evidence="4">Lacks conserved residue(s) required for the propagation of feature annotation.</text>
</comment>
<evidence type="ECO:0000313" key="8">
    <source>
        <dbReference type="EMBL" id="KAG9341844.1"/>
    </source>
</evidence>
<feature type="domain" description="ZP" evidence="7">
    <location>
        <begin position="73"/>
        <end position="313"/>
    </location>
</feature>
<dbReference type="PROSITE" id="PS51034">
    <property type="entry name" value="ZP_2"/>
    <property type="match status" value="1"/>
</dbReference>
<dbReference type="Gene3D" id="2.60.40.3210">
    <property type="entry name" value="Zona pellucida, ZP-N domain"/>
    <property type="match status" value="1"/>
</dbReference>
<dbReference type="InterPro" id="IPR001507">
    <property type="entry name" value="ZP_dom"/>
</dbReference>
<dbReference type="Pfam" id="PF00431">
    <property type="entry name" value="CUB"/>
    <property type="match status" value="1"/>
</dbReference>
<dbReference type="CDD" id="cd00041">
    <property type="entry name" value="CUB"/>
    <property type="match status" value="1"/>
</dbReference>
<evidence type="ECO:0000259" key="6">
    <source>
        <dbReference type="PROSITE" id="PS01180"/>
    </source>
</evidence>
<feature type="compositionally biased region" description="Basic and acidic residues" evidence="5">
    <location>
        <begin position="338"/>
        <end position="352"/>
    </location>
</feature>
<feature type="domain" description="CUB" evidence="6">
    <location>
        <begin position="1"/>
        <end position="64"/>
    </location>
</feature>
<dbReference type="PANTHER" id="PTHR14002">
    <property type="entry name" value="ENDOGLIN/TGF-BETA RECEPTOR TYPE III"/>
    <property type="match status" value="1"/>
</dbReference>
<evidence type="ECO:0000259" key="7">
    <source>
        <dbReference type="PROSITE" id="PS51034"/>
    </source>
</evidence>
<proteinExistence type="predicted"/>
<accession>A0A8T2NP46</accession>
<evidence type="ECO:0000256" key="2">
    <source>
        <dbReference type="ARBA" id="ARBA00023157"/>
    </source>
</evidence>
<evidence type="ECO:0000256" key="3">
    <source>
        <dbReference type="ARBA" id="ARBA00023180"/>
    </source>
</evidence>
<dbReference type="InterPro" id="IPR042235">
    <property type="entry name" value="ZP-C_dom"/>
</dbReference>
<dbReference type="Proteomes" id="UP000824540">
    <property type="component" value="Unassembled WGS sequence"/>
</dbReference>
<dbReference type="InterPro" id="IPR055355">
    <property type="entry name" value="ZP-C"/>
</dbReference>
<evidence type="ECO:0008006" key="10">
    <source>
        <dbReference type="Google" id="ProtNLM"/>
    </source>
</evidence>
<dbReference type="FunFam" id="2.60.40.4100:FF:000005">
    <property type="entry name" value="Deleted in malignant brain tumors 1"/>
    <property type="match status" value="1"/>
</dbReference>
<comment type="caution">
    <text evidence="8">The sequence shown here is derived from an EMBL/GenBank/DDBJ whole genome shotgun (WGS) entry which is preliminary data.</text>
</comment>
<feature type="compositionally biased region" description="Basic and acidic residues" evidence="5">
    <location>
        <begin position="317"/>
        <end position="326"/>
    </location>
</feature>
<dbReference type="Pfam" id="PF23344">
    <property type="entry name" value="ZP-N"/>
    <property type="match status" value="1"/>
</dbReference>
<name>A0A8T2NP46_9TELE</name>
<dbReference type="SUPFAM" id="SSF49854">
    <property type="entry name" value="Spermadhesin, CUB domain"/>
    <property type="match status" value="1"/>
</dbReference>
<keyword evidence="2" id="KW-1015">Disulfide bond</keyword>
<keyword evidence="9" id="KW-1185">Reference proteome</keyword>
<dbReference type="PANTHER" id="PTHR14002:SF38">
    <property type="entry name" value="CUB AND ZONA PELLUCIDA-LIKE DOMAIN-CONTAINING PROTEIN 1"/>
    <property type="match status" value="1"/>
</dbReference>
<dbReference type="EMBL" id="JAFBMS010000032">
    <property type="protein sequence ID" value="KAG9341844.1"/>
    <property type="molecule type" value="Genomic_DNA"/>
</dbReference>
<dbReference type="InterPro" id="IPR055356">
    <property type="entry name" value="ZP-N"/>
</dbReference>
<dbReference type="Gene3D" id="2.60.40.4100">
    <property type="entry name" value="Zona pellucida, ZP-C domain"/>
    <property type="match status" value="1"/>
</dbReference>
<reference evidence="8" key="1">
    <citation type="thesis" date="2021" institute="BYU ScholarsArchive" country="Provo, UT, USA">
        <title>Applications of and Algorithms for Genome Assembly and Genomic Analyses with an Emphasis on Marine Teleosts.</title>
        <authorList>
            <person name="Pickett B.D."/>
        </authorList>
    </citation>
    <scope>NUCLEOTIDE SEQUENCE</scope>
    <source>
        <strain evidence="8">HI-2016</strain>
    </source>
</reference>
<dbReference type="PRINTS" id="PR00023">
    <property type="entry name" value="ZPELLUCIDA"/>
</dbReference>
<gene>
    <name evidence="8" type="ORF">JZ751_018568</name>
</gene>
<dbReference type="InterPro" id="IPR000859">
    <property type="entry name" value="CUB_dom"/>
</dbReference>